<accession>A0A1P8RFB5</accession>
<organism evidence="1 2">
    <name type="scientific">Natronorubrum daqingense</name>
    <dbReference type="NCBI Taxonomy" id="588898"/>
    <lineage>
        <taxon>Archaea</taxon>
        <taxon>Methanobacteriati</taxon>
        <taxon>Methanobacteriota</taxon>
        <taxon>Stenosarchaea group</taxon>
        <taxon>Halobacteria</taxon>
        <taxon>Halobacteriales</taxon>
        <taxon>Natrialbaceae</taxon>
        <taxon>Natronorubrum</taxon>
    </lineage>
</organism>
<evidence type="ECO:0000313" key="1">
    <source>
        <dbReference type="EMBL" id="APX97329.1"/>
    </source>
</evidence>
<dbReference type="RefSeq" id="WP_076583711.1">
    <property type="nucleotide sequence ID" value="NZ_CP019327.1"/>
</dbReference>
<dbReference type="AlphaFoldDB" id="A0A1P8RFB5"/>
<name>A0A1P8RFB5_9EURY</name>
<gene>
    <name evidence="1" type="ORF">BB347_12290</name>
</gene>
<dbReference type="Proteomes" id="UP000187321">
    <property type="component" value="Chromosome"/>
</dbReference>
<evidence type="ECO:0000313" key="2">
    <source>
        <dbReference type="Proteomes" id="UP000187321"/>
    </source>
</evidence>
<reference evidence="1 2" key="1">
    <citation type="submission" date="2017-01" db="EMBL/GenBank/DDBJ databases">
        <title>Complete genome sequence of Haloterrigena daqingensis type strain (JX313T).</title>
        <authorList>
            <person name="Shuang W."/>
        </authorList>
    </citation>
    <scope>NUCLEOTIDE SEQUENCE [LARGE SCALE GENOMIC DNA]</scope>
    <source>
        <strain evidence="1 2">JX313</strain>
    </source>
</reference>
<dbReference type="GeneID" id="30956735"/>
<dbReference type="KEGG" id="hda:BB347_12290"/>
<protein>
    <submittedName>
        <fullName evidence="1">Uncharacterized protein</fullName>
    </submittedName>
</protein>
<proteinExistence type="predicted"/>
<dbReference type="EMBL" id="CP019327">
    <property type="protein sequence ID" value="APX97329.1"/>
    <property type="molecule type" value="Genomic_DNA"/>
</dbReference>
<sequence>MSERRERVGRDKRWSRQGAALEFDVNYGAVRRPTAESRGVRTGFSEGERQAIWRALSSTFEHRRELIDVSVRGLREYASEGSEDVRVFRWMRERTP</sequence>